<dbReference type="Proteomes" id="UP000319523">
    <property type="component" value="Unassembled WGS sequence"/>
</dbReference>
<dbReference type="EMBL" id="VHQI01000009">
    <property type="protein sequence ID" value="TPW41236.1"/>
    <property type="molecule type" value="Genomic_DNA"/>
</dbReference>
<comment type="caution">
    <text evidence="1">The sequence shown here is derived from an EMBL/GenBank/DDBJ whole genome shotgun (WGS) entry which is preliminary data.</text>
</comment>
<sequence>MTLVINSTALSVSFFEMFRDDYETTRVTSFGNYVFVTASEMEMLNITETLTCCKIPYAVLEDVLKIAGADL</sequence>
<name>A0A506V6Q4_9GAMM</name>
<evidence type="ECO:0000313" key="1">
    <source>
        <dbReference type="EMBL" id="TPW41236.1"/>
    </source>
</evidence>
<evidence type="ECO:0000313" key="2">
    <source>
        <dbReference type="Proteomes" id="UP000319523"/>
    </source>
</evidence>
<proteinExistence type="predicted"/>
<dbReference type="RefSeq" id="WP_141177041.1">
    <property type="nucleotide sequence ID" value="NZ_JBHUFX010000005.1"/>
</dbReference>
<accession>A0A506V6Q4</accession>
<gene>
    <name evidence="1" type="ORF">FKM52_15390</name>
</gene>
<keyword evidence="2" id="KW-1185">Reference proteome</keyword>
<dbReference type="AlphaFoldDB" id="A0A506V6Q4"/>
<protein>
    <submittedName>
        <fullName evidence="1">Uncharacterized protein</fullName>
    </submittedName>
</protein>
<reference evidence="1 2" key="1">
    <citation type="submission" date="2019-06" db="EMBL/GenBank/DDBJ databases">
        <authorList>
            <person name="Yang Y."/>
        </authorList>
    </citation>
    <scope>NUCLEOTIDE SEQUENCE [LARGE SCALE GENOMIC DNA]</scope>
    <source>
        <strain evidence="1 2">BIT-26</strain>
    </source>
</reference>
<organism evidence="1 2">
    <name type="scientific">Mixta tenebrionis</name>
    <dbReference type="NCBI Taxonomy" id="2562439"/>
    <lineage>
        <taxon>Bacteria</taxon>
        <taxon>Pseudomonadati</taxon>
        <taxon>Pseudomonadota</taxon>
        <taxon>Gammaproteobacteria</taxon>
        <taxon>Enterobacterales</taxon>
        <taxon>Erwiniaceae</taxon>
        <taxon>Mixta</taxon>
    </lineage>
</organism>